<dbReference type="InterPro" id="IPR011749">
    <property type="entry name" value="CHP02243"/>
</dbReference>
<feature type="region of interest" description="Disordered" evidence="1">
    <location>
        <begin position="786"/>
        <end position="842"/>
    </location>
</feature>
<name>A0A7W3LYA8_ACTNM</name>
<organism evidence="2 3">
    <name type="scientific">Actinomadura namibiensis</name>
    <dbReference type="NCBI Taxonomy" id="182080"/>
    <lineage>
        <taxon>Bacteria</taxon>
        <taxon>Bacillati</taxon>
        <taxon>Actinomycetota</taxon>
        <taxon>Actinomycetes</taxon>
        <taxon>Streptosporangiales</taxon>
        <taxon>Thermomonosporaceae</taxon>
        <taxon>Actinomadura</taxon>
    </lineage>
</organism>
<accession>A0A7W3LYA8</accession>
<reference evidence="2 3" key="1">
    <citation type="submission" date="2020-08" db="EMBL/GenBank/DDBJ databases">
        <title>Genomic Encyclopedia of Type Strains, Phase IV (KMG-IV): sequencing the most valuable type-strain genomes for metagenomic binning, comparative biology and taxonomic classification.</title>
        <authorList>
            <person name="Goeker M."/>
        </authorList>
    </citation>
    <scope>NUCLEOTIDE SEQUENCE [LARGE SCALE GENOMIC DNA]</scope>
    <source>
        <strain evidence="2 3">DSM 44197</strain>
    </source>
</reference>
<feature type="compositionally biased region" description="Basic and acidic residues" evidence="1">
    <location>
        <begin position="813"/>
        <end position="842"/>
    </location>
</feature>
<gene>
    <name evidence="2" type="ORF">HNR61_008268</name>
</gene>
<dbReference type="Proteomes" id="UP000572680">
    <property type="component" value="Unassembled WGS sequence"/>
</dbReference>
<comment type="caution">
    <text evidence="2">The sequence shown here is derived from an EMBL/GenBank/DDBJ whole genome shotgun (WGS) entry which is preliminary data.</text>
</comment>
<sequence length="842" mass="89705">MSTDGFADVAFDREARVALARGSVHNGIDFVEVLANREGEPGFVADAARHRILLVYLLHGPVPDELDHRRVAVAGGVRPDPRVNPVRVLWAYPVTRLAGADPLAGVAEADRMLAVAAAGEHADRILAVRTTTSGDWSTYVLRLLGPGGAGVPAGFDAPLAEAPFTFTVDCQSDLDCRQEAAAADPETAVPAGDYLARDYEALRVRLLDRLSTLLPGWSDSNPADLGVMLAELFAHVGDRLAYWQDAVAVEAYLSTARRRTSVRRHARLLDYQLHEGCAARTFLAFTTEGDTDLPAGTAVADQVSGPGTIFADVEDALARGATVFETCHAATLTRGRNRMALHSWGDTSSRLDAGARSAYVDAGPTGAAVQLHEGDVLILAELGPDGEVAGGDPQRRYVMRLDRPPVAHTDPLAAPGRTLLHLHWHADDALRGPLTVSRPRPDGRADVAAVALANVVAADHGGTVTGLALDPSRVPRNGAYRPRLRRTGLAWAQRYAPSATDSAAAMLRPDPHRAESQITLHDGRHEWQARPDLLTSRRIDRHVTVEVEADGSVRLRFGDGEFGRRPGAGARPVARCRIGGGAEGNVAADQLSVLVPAAGRQVPDGVAVTNPLGAMGGRAPQSHEQARRLAPFAFHDSLRAVTPSDYSAVAMRHPAVQRAVARRRWTGSWYTVEVTIDPIGGQGLDPAVTAQVARVLNTQRLAGVDVEFAPPVYVPLEIVLTACVRSGHPRAEVAKRLGQVLGTGLLPDGRRGLFHPDNLTFGQPVYLSDLVAAVMAVPGVISVDVDDAPPSPNSFRRRDRPPGGDVAAGRIDLGPREVARADNDPSNPEHGRVEILLRGGEA</sequence>
<dbReference type="NCBIfam" id="TIGR02243">
    <property type="entry name" value="putative baseplate assembly protein"/>
    <property type="match status" value="1"/>
</dbReference>
<proteinExistence type="predicted"/>
<keyword evidence="3" id="KW-1185">Reference proteome</keyword>
<dbReference type="AlphaFoldDB" id="A0A7W3LYA8"/>
<evidence type="ECO:0008006" key="4">
    <source>
        <dbReference type="Google" id="ProtNLM"/>
    </source>
</evidence>
<evidence type="ECO:0000256" key="1">
    <source>
        <dbReference type="SAM" id="MobiDB-lite"/>
    </source>
</evidence>
<evidence type="ECO:0000313" key="3">
    <source>
        <dbReference type="Proteomes" id="UP000572680"/>
    </source>
</evidence>
<dbReference type="RefSeq" id="WP_182848482.1">
    <property type="nucleotide sequence ID" value="NZ_BAAALP010000060.1"/>
</dbReference>
<dbReference type="EMBL" id="JACJIA010000016">
    <property type="protein sequence ID" value="MBA8956585.1"/>
    <property type="molecule type" value="Genomic_DNA"/>
</dbReference>
<protein>
    <recommendedName>
        <fullName evidence="4">Baseplate protein J-like domain-containing protein</fullName>
    </recommendedName>
</protein>
<evidence type="ECO:0000313" key="2">
    <source>
        <dbReference type="EMBL" id="MBA8956585.1"/>
    </source>
</evidence>